<dbReference type="InterPro" id="IPR038108">
    <property type="entry name" value="RPN13_DEUBAD_sf"/>
</dbReference>
<comment type="caution">
    <text evidence="2">The sequence shown here is derived from an EMBL/GenBank/DDBJ whole genome shotgun (WGS) entry which is preliminary data.</text>
</comment>
<protein>
    <recommendedName>
        <fullName evidence="1">STI1 domain-containing protein</fullName>
    </recommendedName>
</protein>
<sequence length="289" mass="32972">MTFLEISNKKEFSYSHHTKLKFNYTVVTLFSASLPFYTGHLKSHTHIYIYKCLFCHDIFLLELLIFERSNIEMGNSIGRGRKAKVMKIDGETFKLKTPARACDVVKDYPGHVLLDSEAVKHFGVRAKPLDSEQELKPKKIYFLVELPKFPEEKNTSRNTRRVRSGIYMSAKDRLECLMLSRRSVSDLSIARSLSTQVPDGPSPVRLKMRLPKAQVEKLVEESKDESEVAEKIVDLFLGNSGEINGRDADRREGQWRPELGSIGENLKPREKRVSFSPEGGEIRLGVASH</sequence>
<dbReference type="Proteomes" id="UP000091857">
    <property type="component" value="Chromosome 2"/>
</dbReference>
<dbReference type="PANTHER" id="PTHR47296:SF1">
    <property type="entry name" value="PROTEIN TIC 40, CHLOROPLASTIC"/>
    <property type="match status" value="1"/>
</dbReference>
<name>A0A2C9WBX6_MANES</name>
<organism evidence="2 3">
    <name type="scientific">Manihot esculenta</name>
    <name type="common">Cassava</name>
    <name type="synonym">Jatropha manihot</name>
    <dbReference type="NCBI Taxonomy" id="3983"/>
    <lineage>
        <taxon>Eukaryota</taxon>
        <taxon>Viridiplantae</taxon>
        <taxon>Streptophyta</taxon>
        <taxon>Embryophyta</taxon>
        <taxon>Tracheophyta</taxon>
        <taxon>Spermatophyta</taxon>
        <taxon>Magnoliopsida</taxon>
        <taxon>eudicotyledons</taxon>
        <taxon>Gunneridae</taxon>
        <taxon>Pentapetalae</taxon>
        <taxon>rosids</taxon>
        <taxon>fabids</taxon>
        <taxon>Malpighiales</taxon>
        <taxon>Euphorbiaceae</taxon>
        <taxon>Crotonoideae</taxon>
        <taxon>Manihoteae</taxon>
        <taxon>Manihot</taxon>
    </lineage>
</organism>
<evidence type="ECO:0000313" key="3">
    <source>
        <dbReference type="Proteomes" id="UP000091857"/>
    </source>
</evidence>
<dbReference type="InterPro" id="IPR006636">
    <property type="entry name" value="STI1_HS-bd"/>
</dbReference>
<dbReference type="Gene3D" id="1.10.2020.20">
    <property type="match status" value="1"/>
</dbReference>
<proteinExistence type="predicted"/>
<reference evidence="3" key="1">
    <citation type="journal article" date="2016" name="Nat. Biotechnol.">
        <title>Sequencing wild and cultivated cassava and related species reveals extensive interspecific hybridization and genetic diversity.</title>
        <authorList>
            <person name="Bredeson J.V."/>
            <person name="Lyons J.B."/>
            <person name="Prochnik S.E."/>
            <person name="Wu G.A."/>
            <person name="Ha C.M."/>
            <person name="Edsinger-Gonzales E."/>
            <person name="Grimwood J."/>
            <person name="Schmutz J."/>
            <person name="Rabbi I.Y."/>
            <person name="Egesi C."/>
            <person name="Nauluvula P."/>
            <person name="Lebot V."/>
            <person name="Ndunguru J."/>
            <person name="Mkamilo G."/>
            <person name="Bart R.S."/>
            <person name="Setter T.L."/>
            <person name="Gleadow R.M."/>
            <person name="Kulakow P."/>
            <person name="Ferguson M.E."/>
            <person name="Rounsley S."/>
            <person name="Rokhsar D.S."/>
        </authorList>
    </citation>
    <scope>NUCLEOTIDE SEQUENCE [LARGE SCALE GENOMIC DNA]</scope>
    <source>
        <strain evidence="3">cv. AM560-2</strain>
    </source>
</reference>
<dbReference type="EMBL" id="CM004388">
    <property type="protein sequence ID" value="OAY57174.2"/>
    <property type="molecule type" value="Genomic_DNA"/>
</dbReference>
<accession>A0A2C9WBX6</accession>
<keyword evidence="3" id="KW-1185">Reference proteome</keyword>
<gene>
    <name evidence="2" type="ORF">MANES_02G074500v8</name>
</gene>
<evidence type="ECO:0000259" key="1">
    <source>
        <dbReference type="SMART" id="SM00727"/>
    </source>
</evidence>
<dbReference type="AlphaFoldDB" id="A0A2C9WBX6"/>
<dbReference type="SMART" id="SM00727">
    <property type="entry name" value="STI1"/>
    <property type="match status" value="1"/>
</dbReference>
<evidence type="ECO:0000313" key="2">
    <source>
        <dbReference type="EMBL" id="OAY57174.2"/>
    </source>
</evidence>
<dbReference type="PANTHER" id="PTHR47296">
    <property type="entry name" value="PROTEIN TIC 40, CHLOROPLASTIC"/>
    <property type="match status" value="1"/>
</dbReference>